<organism evidence="6 7">
    <name type="scientific">Aliidongia dinghuensis</name>
    <dbReference type="NCBI Taxonomy" id="1867774"/>
    <lineage>
        <taxon>Bacteria</taxon>
        <taxon>Pseudomonadati</taxon>
        <taxon>Pseudomonadota</taxon>
        <taxon>Alphaproteobacteria</taxon>
        <taxon>Rhodospirillales</taxon>
        <taxon>Dongiaceae</taxon>
        <taxon>Aliidongia</taxon>
    </lineage>
</organism>
<accession>A0A8J2YR96</accession>
<feature type="region of interest" description="Disordered" evidence="4">
    <location>
        <begin position="1"/>
        <end position="20"/>
    </location>
</feature>
<dbReference type="InterPro" id="IPR000524">
    <property type="entry name" value="Tscrpt_reg_HTH_GntR"/>
</dbReference>
<feature type="domain" description="HTH gntR-type" evidence="5">
    <location>
        <begin position="28"/>
        <end position="96"/>
    </location>
</feature>
<dbReference type="Gene3D" id="1.20.120.530">
    <property type="entry name" value="GntR ligand-binding domain-like"/>
    <property type="match status" value="1"/>
</dbReference>
<keyword evidence="7" id="KW-1185">Reference proteome</keyword>
<keyword evidence="3" id="KW-0804">Transcription</keyword>
<dbReference type="PROSITE" id="PS50949">
    <property type="entry name" value="HTH_GNTR"/>
    <property type="match status" value="1"/>
</dbReference>
<dbReference type="InterPro" id="IPR036390">
    <property type="entry name" value="WH_DNA-bd_sf"/>
</dbReference>
<dbReference type="SUPFAM" id="SSF48008">
    <property type="entry name" value="GntR ligand-binding domain-like"/>
    <property type="match status" value="1"/>
</dbReference>
<comment type="caution">
    <text evidence="6">The sequence shown here is derived from an EMBL/GenBank/DDBJ whole genome shotgun (WGS) entry which is preliminary data.</text>
</comment>
<evidence type="ECO:0000256" key="3">
    <source>
        <dbReference type="ARBA" id="ARBA00023163"/>
    </source>
</evidence>
<dbReference type="Gene3D" id="1.10.10.10">
    <property type="entry name" value="Winged helix-like DNA-binding domain superfamily/Winged helix DNA-binding domain"/>
    <property type="match status" value="1"/>
</dbReference>
<dbReference type="InterPro" id="IPR008920">
    <property type="entry name" value="TF_FadR/GntR_C"/>
</dbReference>
<dbReference type="AlphaFoldDB" id="A0A8J2YR96"/>
<dbReference type="PANTHER" id="PTHR43537">
    <property type="entry name" value="TRANSCRIPTIONAL REGULATOR, GNTR FAMILY"/>
    <property type="match status" value="1"/>
</dbReference>
<keyword evidence="2" id="KW-0238">DNA-binding</keyword>
<protein>
    <submittedName>
        <fullName evidence="6">GntR family transcriptional regulator</fullName>
    </submittedName>
</protein>
<dbReference type="Pfam" id="PF00392">
    <property type="entry name" value="GntR"/>
    <property type="match status" value="1"/>
</dbReference>
<dbReference type="InterPro" id="IPR011711">
    <property type="entry name" value="GntR_C"/>
</dbReference>
<keyword evidence="1" id="KW-0805">Transcription regulation</keyword>
<name>A0A8J2YR96_9PROT</name>
<dbReference type="SMART" id="SM00895">
    <property type="entry name" value="FCD"/>
    <property type="match status" value="1"/>
</dbReference>
<dbReference type="InterPro" id="IPR036388">
    <property type="entry name" value="WH-like_DNA-bd_sf"/>
</dbReference>
<reference evidence="6" key="2">
    <citation type="submission" date="2020-09" db="EMBL/GenBank/DDBJ databases">
        <authorList>
            <person name="Sun Q."/>
            <person name="Zhou Y."/>
        </authorList>
    </citation>
    <scope>NUCLEOTIDE SEQUENCE</scope>
    <source>
        <strain evidence="6">CGMCC 1.15725</strain>
    </source>
</reference>
<dbReference type="PRINTS" id="PR00035">
    <property type="entry name" value="HTHGNTR"/>
</dbReference>
<dbReference type="CDD" id="cd07377">
    <property type="entry name" value="WHTH_GntR"/>
    <property type="match status" value="1"/>
</dbReference>
<dbReference type="SUPFAM" id="SSF46785">
    <property type="entry name" value="Winged helix' DNA-binding domain"/>
    <property type="match status" value="1"/>
</dbReference>
<dbReference type="SMART" id="SM00345">
    <property type="entry name" value="HTH_GNTR"/>
    <property type="match status" value="1"/>
</dbReference>
<dbReference type="RefSeq" id="WP_189044154.1">
    <property type="nucleotide sequence ID" value="NZ_BMJQ01000003.1"/>
</dbReference>
<reference evidence="6" key="1">
    <citation type="journal article" date="2014" name="Int. J. Syst. Evol. Microbiol.">
        <title>Complete genome sequence of Corynebacterium casei LMG S-19264T (=DSM 44701T), isolated from a smear-ripened cheese.</title>
        <authorList>
            <consortium name="US DOE Joint Genome Institute (JGI-PGF)"/>
            <person name="Walter F."/>
            <person name="Albersmeier A."/>
            <person name="Kalinowski J."/>
            <person name="Ruckert C."/>
        </authorList>
    </citation>
    <scope>NUCLEOTIDE SEQUENCE</scope>
    <source>
        <strain evidence="6">CGMCC 1.15725</strain>
    </source>
</reference>
<evidence type="ECO:0000256" key="2">
    <source>
        <dbReference type="ARBA" id="ARBA00023125"/>
    </source>
</evidence>
<evidence type="ECO:0000256" key="4">
    <source>
        <dbReference type="SAM" id="MobiDB-lite"/>
    </source>
</evidence>
<evidence type="ECO:0000256" key="1">
    <source>
        <dbReference type="ARBA" id="ARBA00023015"/>
    </source>
</evidence>
<dbReference type="Proteomes" id="UP000646365">
    <property type="component" value="Unassembled WGS sequence"/>
</dbReference>
<proteinExistence type="predicted"/>
<dbReference type="PANTHER" id="PTHR43537:SF5">
    <property type="entry name" value="UXU OPERON TRANSCRIPTIONAL REGULATOR"/>
    <property type="match status" value="1"/>
</dbReference>
<evidence type="ECO:0000313" key="6">
    <source>
        <dbReference type="EMBL" id="GGF10387.1"/>
    </source>
</evidence>
<evidence type="ECO:0000313" key="7">
    <source>
        <dbReference type="Proteomes" id="UP000646365"/>
    </source>
</evidence>
<gene>
    <name evidence="6" type="ORF">GCM10011611_14980</name>
</gene>
<dbReference type="GO" id="GO:0003700">
    <property type="term" value="F:DNA-binding transcription factor activity"/>
    <property type="evidence" value="ECO:0007669"/>
    <property type="project" value="InterPro"/>
</dbReference>
<sequence>MSRLLAARHETELGSDAAPAFRTPRRAPRLADQLYEEILGQIVAGKLPTGARLPSETRLGAIFGVSRPVIREAISRLQADGLVATRHGAGTFVLRRPGPEFLRLAPIGSIADLMRCCEYRIAVEGEAAALAAERRTPEALAEIEAALAALDRVIERGEVGAEADNRFHVAIAKASQNELFRASLDALSSHIFAGMTVARNLTLGHSRERLLLVQDEHRRIVEAIRAGDAEEARRVMRQHIDNARARMLGDPHGLSPSPADELAQET</sequence>
<feature type="region of interest" description="Disordered" evidence="4">
    <location>
        <begin position="246"/>
        <end position="266"/>
    </location>
</feature>
<dbReference type="EMBL" id="BMJQ01000003">
    <property type="protein sequence ID" value="GGF10387.1"/>
    <property type="molecule type" value="Genomic_DNA"/>
</dbReference>
<evidence type="ECO:0000259" key="5">
    <source>
        <dbReference type="PROSITE" id="PS50949"/>
    </source>
</evidence>
<dbReference type="Pfam" id="PF07729">
    <property type="entry name" value="FCD"/>
    <property type="match status" value="1"/>
</dbReference>
<dbReference type="GO" id="GO:0003677">
    <property type="term" value="F:DNA binding"/>
    <property type="evidence" value="ECO:0007669"/>
    <property type="project" value="UniProtKB-KW"/>
</dbReference>